<evidence type="ECO:0000313" key="4">
    <source>
        <dbReference type="Proteomes" id="UP000318571"/>
    </source>
</evidence>
<feature type="compositionally biased region" description="Pro residues" evidence="2">
    <location>
        <begin position="612"/>
        <end position="627"/>
    </location>
</feature>
<feature type="compositionally biased region" description="Polar residues" evidence="2">
    <location>
        <begin position="472"/>
        <end position="492"/>
    </location>
</feature>
<dbReference type="EMBL" id="VCGU01000009">
    <property type="protein sequence ID" value="TRY70023.1"/>
    <property type="molecule type" value="Genomic_DNA"/>
</dbReference>
<feature type="region of interest" description="Disordered" evidence="2">
    <location>
        <begin position="463"/>
        <end position="554"/>
    </location>
</feature>
<feature type="compositionally biased region" description="Pro residues" evidence="2">
    <location>
        <begin position="541"/>
        <end position="554"/>
    </location>
</feature>
<feature type="compositionally biased region" description="Low complexity" evidence="2">
    <location>
        <begin position="325"/>
        <end position="334"/>
    </location>
</feature>
<gene>
    <name evidence="3" type="ORF">TCAL_17292</name>
</gene>
<reference evidence="3 4" key="1">
    <citation type="journal article" date="2018" name="Nat. Ecol. Evol.">
        <title>Genomic signatures of mitonuclear coevolution across populations of Tigriopus californicus.</title>
        <authorList>
            <person name="Barreto F.S."/>
            <person name="Watson E.T."/>
            <person name="Lima T.G."/>
            <person name="Willett C.S."/>
            <person name="Edmands S."/>
            <person name="Li W."/>
            <person name="Burton R.S."/>
        </authorList>
    </citation>
    <scope>NUCLEOTIDE SEQUENCE [LARGE SCALE GENOMIC DNA]</scope>
    <source>
        <strain evidence="3 4">San Diego</strain>
    </source>
</reference>
<feature type="compositionally biased region" description="Low complexity" evidence="2">
    <location>
        <begin position="677"/>
        <end position="699"/>
    </location>
</feature>
<feature type="compositionally biased region" description="Low complexity" evidence="2">
    <location>
        <begin position="262"/>
        <end position="284"/>
    </location>
</feature>
<feature type="region of interest" description="Disordered" evidence="2">
    <location>
        <begin position="586"/>
        <end position="900"/>
    </location>
</feature>
<name>A0A553NX64_TIGCA</name>
<keyword evidence="1" id="KW-0597">Phosphoprotein</keyword>
<accession>A0A553NX64</accession>
<protein>
    <submittedName>
        <fullName evidence="3">Uncharacterized protein</fullName>
    </submittedName>
</protein>
<feature type="region of interest" description="Disordered" evidence="2">
    <location>
        <begin position="1063"/>
        <end position="1100"/>
    </location>
</feature>
<feature type="compositionally biased region" description="Polar residues" evidence="2">
    <location>
        <begin position="29"/>
        <end position="38"/>
    </location>
</feature>
<feature type="compositionally biased region" description="Basic and acidic residues" evidence="2">
    <location>
        <begin position="642"/>
        <end position="673"/>
    </location>
</feature>
<dbReference type="AlphaFoldDB" id="A0A553NX64"/>
<feature type="compositionally biased region" description="Pro residues" evidence="2">
    <location>
        <begin position="521"/>
        <end position="532"/>
    </location>
</feature>
<dbReference type="Proteomes" id="UP000318571">
    <property type="component" value="Chromosome 9"/>
</dbReference>
<feature type="compositionally biased region" description="Gly residues" evidence="2">
    <location>
        <begin position="1083"/>
        <end position="1092"/>
    </location>
</feature>
<keyword evidence="4" id="KW-1185">Reference proteome</keyword>
<feature type="compositionally biased region" description="Gly residues" evidence="2">
    <location>
        <begin position="1064"/>
        <end position="1075"/>
    </location>
</feature>
<feature type="compositionally biased region" description="Low complexity" evidence="2">
    <location>
        <begin position="631"/>
        <end position="641"/>
    </location>
</feature>
<feature type="region of interest" description="Disordered" evidence="2">
    <location>
        <begin position="122"/>
        <end position="356"/>
    </location>
</feature>
<feature type="compositionally biased region" description="Low complexity" evidence="2">
    <location>
        <begin position="230"/>
        <end position="254"/>
    </location>
</feature>
<sequence>MVHFPPFPFCTDNGVDLFDNRRADLPNGLSGSVNSPDRASSASSTSTTATEVSSAVVSVGVVSGPLPAPLPLPTSGVVPSGSAAGAVGVPCAKAAAAAAAAKSKGLYRPYAISPPPTSVVENKLPQTPHSTAAPTPLGAPHHHHPAYRPPSHSTIHDPYNFANHHPGFPPSTNPFLNFTGIPPGFGGPPHNSFGLTTTAAGSTPLTSTVAANRSNSSPTESHSRERRESISSSVSSLSQGSLTPSTTPSGSKIPPSWPSPSQPASSASLLSATSTSFTSKSSNPGRPPIPGSGGPSAATLAPDPRAASTLGGGDILRRHLDPRFLGAPLPSSSAPGGGLGPPPSLVGGTVGAPHPLGVGRPGDMLRTPIMGPTSMPPVAAATPSGPNSLLANPMMKDVPKIGEGNPMFYSGLPPLAPRGSSIRPPFVNPAVSQPAMQSSMPPKKTGKWNAMHVRIAWEIYNHQQKQKGDNSKPGSSSLTPSNSGANPSSLSTVKPGAIDLLGKQPPPPGSADLLKGGKGPLGPPHRGTPPSGPNDLICHPPVYPQGMPRPPPADPLSPFGLHRPPYPGMYGPSPIGAMTPFPRFGNSTTPFGGLGSLRGGPLADPFGLTRPPFAPPPHSSSPSPAAPTWPLKSESSLLSSQEKSRREAEDRRHREERDRKLREKERKERDVTRHHSSSSSSHNPLSSSMSSSSSSSLHSRTNGDIMIPDYPRRRDNSRSPHRTSLSGSMVPPGISPGARSTTSSSGGPADSLRLERGGPSPLVKKEDRPSSALDMTTSTSRPSSRANTALSDEISIVKPEMKREDSSSEITVVSEKEGNTTIAHNGGRSSVHERSSSVSSLKRGHSPVVNNSAISSKERLSNPPSRSGSDHRSATASLPPVSRGLHLPPPPPPPGAVSHGMLFPNMNSAVSMADPRSLYANLMASVGSHIPVSHASSLFSLAGGGHGGMLPLPGGMDPFRDPYRAMAMYGSKDPLREARERELLRMNPLGSMIMSEQDRARMVSMGYPPVTAAPPGLFGPHSSMGMLGASGFPPHSSAAVAAAAAAAAKSPYGMYHPPPPGFPPGAGGGGLGSLGPPGMPPGMNGGLGGPPGLHGKDFPR</sequence>
<evidence type="ECO:0000256" key="2">
    <source>
        <dbReference type="SAM" id="MobiDB-lite"/>
    </source>
</evidence>
<organism evidence="3 4">
    <name type="scientific">Tigriopus californicus</name>
    <name type="common">Marine copepod</name>
    <dbReference type="NCBI Taxonomy" id="6832"/>
    <lineage>
        <taxon>Eukaryota</taxon>
        <taxon>Metazoa</taxon>
        <taxon>Ecdysozoa</taxon>
        <taxon>Arthropoda</taxon>
        <taxon>Crustacea</taxon>
        <taxon>Multicrustacea</taxon>
        <taxon>Hexanauplia</taxon>
        <taxon>Copepoda</taxon>
        <taxon>Harpacticoida</taxon>
        <taxon>Harpacticidae</taxon>
        <taxon>Tigriopus</taxon>
    </lineage>
</organism>
<dbReference type="Pfam" id="PF15336">
    <property type="entry name" value="Auts2"/>
    <property type="match status" value="1"/>
</dbReference>
<feature type="compositionally biased region" description="Polar residues" evidence="2">
    <location>
        <begin position="193"/>
        <end position="215"/>
    </location>
</feature>
<proteinExistence type="predicted"/>
<feature type="region of interest" description="Disordered" evidence="2">
    <location>
        <begin position="27"/>
        <end position="50"/>
    </location>
</feature>
<evidence type="ECO:0000313" key="3">
    <source>
        <dbReference type="EMBL" id="TRY70023.1"/>
    </source>
</evidence>
<feature type="region of interest" description="Disordered" evidence="2">
    <location>
        <begin position="420"/>
        <end position="446"/>
    </location>
</feature>
<dbReference type="OMA" id="NDLICHP"/>
<dbReference type="InterPro" id="IPR023246">
    <property type="entry name" value="AUTS2"/>
</dbReference>
<comment type="caution">
    <text evidence="3">The sequence shown here is derived from an EMBL/GenBank/DDBJ whole genome shotgun (WGS) entry which is preliminary data.</text>
</comment>
<feature type="compositionally biased region" description="Polar residues" evidence="2">
    <location>
        <begin position="430"/>
        <end position="440"/>
    </location>
</feature>
<dbReference type="STRING" id="6832.A0A553NX64"/>
<feature type="compositionally biased region" description="Polar residues" evidence="2">
    <location>
        <begin position="124"/>
        <end position="133"/>
    </location>
</feature>
<evidence type="ECO:0000256" key="1">
    <source>
        <dbReference type="ARBA" id="ARBA00022553"/>
    </source>
</evidence>
<feature type="compositionally biased region" description="Low complexity" evidence="2">
    <location>
        <begin position="39"/>
        <end position="50"/>
    </location>
</feature>
<feature type="compositionally biased region" description="Polar residues" evidence="2">
    <location>
        <begin position="773"/>
        <end position="790"/>
    </location>
</feature>